<dbReference type="EMBL" id="ABEU02000008">
    <property type="status" value="NOT_ANNOTATED_CDS"/>
    <property type="molecule type" value="Genomic_DNA"/>
</dbReference>
<proteinExistence type="predicted"/>
<dbReference type="EnsemblPlants" id="Pp3c8_1150V3.4">
    <property type="protein sequence ID" value="Pp3c8_1150V3.4"/>
    <property type="gene ID" value="Pp3c8_1150"/>
</dbReference>
<dbReference type="RefSeq" id="XP_024381928.1">
    <property type="nucleotide sequence ID" value="XM_024526160.2"/>
</dbReference>
<gene>
    <name evidence="2" type="primary">LOC112285386</name>
</gene>
<reference evidence="2 3" key="1">
    <citation type="journal article" date="2008" name="Science">
        <title>The Physcomitrella genome reveals evolutionary insights into the conquest of land by plants.</title>
        <authorList>
            <person name="Rensing S."/>
            <person name="Lang D."/>
            <person name="Zimmer A."/>
            <person name="Terry A."/>
            <person name="Salamov A."/>
            <person name="Shapiro H."/>
            <person name="Nishiyama T."/>
            <person name="Perroud P.-F."/>
            <person name="Lindquist E."/>
            <person name="Kamisugi Y."/>
            <person name="Tanahashi T."/>
            <person name="Sakakibara K."/>
            <person name="Fujita T."/>
            <person name="Oishi K."/>
            <person name="Shin-I T."/>
            <person name="Kuroki Y."/>
            <person name="Toyoda A."/>
            <person name="Suzuki Y."/>
            <person name="Hashimoto A."/>
            <person name="Yamaguchi K."/>
            <person name="Sugano A."/>
            <person name="Kohara Y."/>
            <person name="Fujiyama A."/>
            <person name="Anterola A."/>
            <person name="Aoki S."/>
            <person name="Ashton N."/>
            <person name="Barbazuk W.B."/>
            <person name="Barker E."/>
            <person name="Bennetzen J."/>
            <person name="Bezanilla M."/>
            <person name="Blankenship R."/>
            <person name="Cho S.H."/>
            <person name="Dutcher S."/>
            <person name="Estelle M."/>
            <person name="Fawcett J.A."/>
            <person name="Gundlach H."/>
            <person name="Hanada K."/>
            <person name="Heyl A."/>
            <person name="Hicks K.A."/>
            <person name="Hugh J."/>
            <person name="Lohr M."/>
            <person name="Mayer K."/>
            <person name="Melkozernov A."/>
            <person name="Murata T."/>
            <person name="Nelson D."/>
            <person name="Pils B."/>
            <person name="Prigge M."/>
            <person name="Reiss B."/>
            <person name="Renner T."/>
            <person name="Rombauts S."/>
            <person name="Rushton P."/>
            <person name="Sanderfoot A."/>
            <person name="Schween G."/>
            <person name="Shiu S.-H."/>
            <person name="Stueber K."/>
            <person name="Theodoulou F.L."/>
            <person name="Tu H."/>
            <person name="Van de Peer Y."/>
            <person name="Verrier P.J."/>
            <person name="Waters E."/>
            <person name="Wood A."/>
            <person name="Yang L."/>
            <person name="Cove D."/>
            <person name="Cuming A."/>
            <person name="Hasebe M."/>
            <person name="Lucas S."/>
            <person name="Mishler D.B."/>
            <person name="Reski R."/>
            <person name="Grigoriev I."/>
            <person name="Quatrano R.S."/>
            <person name="Boore J.L."/>
        </authorList>
    </citation>
    <scope>NUCLEOTIDE SEQUENCE [LARGE SCALE GENOMIC DNA]</scope>
    <source>
        <strain evidence="2 3">cv. Gransden 2004</strain>
    </source>
</reference>
<evidence type="ECO:0000313" key="2">
    <source>
        <dbReference type="EnsemblPlants" id="Pp3c8_1150V3.4"/>
    </source>
</evidence>
<dbReference type="Gramene" id="Pp3c8_1150V3.4">
    <property type="protein sequence ID" value="Pp3c8_1150V3.4"/>
    <property type="gene ID" value="Pp3c8_1150"/>
</dbReference>
<dbReference type="InterPro" id="IPR058888">
    <property type="entry name" value="LLG1-like"/>
</dbReference>
<dbReference type="Pfam" id="PF26578">
    <property type="entry name" value="LLG1"/>
    <property type="match status" value="1"/>
</dbReference>
<dbReference type="AlphaFoldDB" id="A0A7I4EN27"/>
<reference evidence="2 3" key="2">
    <citation type="journal article" date="2018" name="Plant J.">
        <title>The Physcomitrella patens chromosome-scale assembly reveals moss genome structure and evolution.</title>
        <authorList>
            <person name="Lang D."/>
            <person name="Ullrich K.K."/>
            <person name="Murat F."/>
            <person name="Fuchs J."/>
            <person name="Jenkins J."/>
            <person name="Haas F.B."/>
            <person name="Piednoel M."/>
            <person name="Gundlach H."/>
            <person name="Van Bel M."/>
            <person name="Meyberg R."/>
            <person name="Vives C."/>
            <person name="Morata J."/>
            <person name="Symeonidi A."/>
            <person name="Hiss M."/>
            <person name="Muchero W."/>
            <person name="Kamisugi Y."/>
            <person name="Saleh O."/>
            <person name="Blanc G."/>
            <person name="Decker E.L."/>
            <person name="van Gessel N."/>
            <person name="Grimwood J."/>
            <person name="Hayes R.D."/>
            <person name="Graham S.W."/>
            <person name="Gunter L.E."/>
            <person name="McDaniel S.F."/>
            <person name="Hoernstein S.N.W."/>
            <person name="Larsson A."/>
            <person name="Li F.W."/>
            <person name="Perroud P.F."/>
            <person name="Phillips J."/>
            <person name="Ranjan P."/>
            <person name="Rokshar D.S."/>
            <person name="Rothfels C.J."/>
            <person name="Schneider L."/>
            <person name="Shu S."/>
            <person name="Stevenson D.W."/>
            <person name="Thummler F."/>
            <person name="Tillich M."/>
            <person name="Villarreal Aguilar J.C."/>
            <person name="Widiez T."/>
            <person name="Wong G.K."/>
            <person name="Wymore A."/>
            <person name="Zhang Y."/>
            <person name="Zimmer A.D."/>
            <person name="Quatrano R.S."/>
            <person name="Mayer K.F.X."/>
            <person name="Goodstein D."/>
            <person name="Casacuberta J.M."/>
            <person name="Vandepoele K."/>
            <person name="Reski R."/>
            <person name="Cuming A.C."/>
            <person name="Tuskan G.A."/>
            <person name="Maumus F."/>
            <person name="Salse J."/>
            <person name="Schmutz J."/>
            <person name="Rensing S.A."/>
        </authorList>
    </citation>
    <scope>NUCLEOTIDE SEQUENCE [LARGE SCALE GENOMIC DNA]</scope>
    <source>
        <strain evidence="2 3">cv. Gransden 2004</strain>
    </source>
</reference>
<keyword evidence="3" id="KW-1185">Reference proteome</keyword>
<dbReference type="InterPro" id="IPR039307">
    <property type="entry name" value="LORELEI-like"/>
</dbReference>
<dbReference type="OrthoDB" id="585255at2759"/>
<sequence>MRVVNRTQLVGVHYGVEVCGVSAFLRRRLISLRDLCRSEGSGDLATGNGESEVKTFGAGFLTRHILQTQGHCPIEFSTINYTVVTSVCKVIQDHNMSEVNNQTVCCESFALLACPYADLLNNETLLCATDLFANLNYQGSYPGGIFQNCGDGNGVACPSTPPPNPNQTNATMDVPWTFFIILLSLMSLVNCHW</sequence>
<reference evidence="2" key="3">
    <citation type="submission" date="2020-12" db="UniProtKB">
        <authorList>
            <consortium name="EnsemblPlants"/>
        </authorList>
    </citation>
    <scope>IDENTIFICATION</scope>
</reference>
<dbReference type="PANTHER" id="PTHR31533:SF2">
    <property type="entry name" value="GPI-ANCHORED PROTEIN LLG1"/>
    <property type="match status" value="1"/>
</dbReference>
<evidence type="ECO:0000313" key="3">
    <source>
        <dbReference type="Proteomes" id="UP000006727"/>
    </source>
</evidence>
<protein>
    <recommendedName>
        <fullName evidence="1">GPI-anchored protein LLG1-like domain-containing protein</fullName>
    </recommendedName>
</protein>
<dbReference type="InParanoid" id="A0A7I4EN27"/>
<dbReference type="Proteomes" id="UP000006727">
    <property type="component" value="Chromosome 8"/>
</dbReference>
<name>A0A7I4EN27_PHYPA</name>
<dbReference type="GeneID" id="112285386"/>
<dbReference type="KEGG" id="ppp:112285386"/>
<evidence type="ECO:0000259" key="1">
    <source>
        <dbReference type="Pfam" id="PF26578"/>
    </source>
</evidence>
<organism evidence="2 3">
    <name type="scientific">Physcomitrium patens</name>
    <name type="common">Spreading-leaved earth moss</name>
    <name type="synonym">Physcomitrella patens</name>
    <dbReference type="NCBI Taxonomy" id="3218"/>
    <lineage>
        <taxon>Eukaryota</taxon>
        <taxon>Viridiplantae</taxon>
        <taxon>Streptophyta</taxon>
        <taxon>Embryophyta</taxon>
        <taxon>Bryophyta</taxon>
        <taxon>Bryophytina</taxon>
        <taxon>Bryopsida</taxon>
        <taxon>Funariidae</taxon>
        <taxon>Funariales</taxon>
        <taxon>Funariaceae</taxon>
        <taxon>Physcomitrium</taxon>
    </lineage>
</organism>
<dbReference type="PANTHER" id="PTHR31533">
    <property type="entry name" value="GPI-ANCHORED PROTEIN LLG1-RELATED-RELATED"/>
    <property type="match status" value="1"/>
</dbReference>
<accession>A0A7I4EN27</accession>
<feature type="domain" description="GPI-anchored protein LLG1-like" evidence="1">
    <location>
        <begin position="75"/>
        <end position="153"/>
    </location>
</feature>